<dbReference type="EMBL" id="WWHY01000001">
    <property type="protein sequence ID" value="MYR31279.1"/>
    <property type="molecule type" value="Genomic_DNA"/>
</dbReference>
<dbReference type="PROSITE" id="PS51257">
    <property type="entry name" value="PROKAR_LIPOPROTEIN"/>
    <property type="match status" value="1"/>
</dbReference>
<feature type="compositionally biased region" description="Acidic residues" evidence="1">
    <location>
        <begin position="27"/>
        <end position="58"/>
    </location>
</feature>
<dbReference type="AlphaFoldDB" id="A0A7K2IMT9"/>
<evidence type="ECO:0000313" key="3">
    <source>
        <dbReference type="EMBL" id="MYR31279.1"/>
    </source>
</evidence>
<protein>
    <recommendedName>
        <fullName evidence="5">DUF3558 domain-containing protein</fullName>
    </recommendedName>
</protein>
<gene>
    <name evidence="3" type="ORF">GTW20_03070</name>
</gene>
<evidence type="ECO:0000256" key="2">
    <source>
        <dbReference type="SAM" id="SignalP"/>
    </source>
</evidence>
<accession>A0A7K2IMT9</accession>
<reference evidence="3 4" key="1">
    <citation type="journal article" date="2019" name="Nat. Commun.">
        <title>The antimicrobial potential of Streptomyces from insect microbiomes.</title>
        <authorList>
            <person name="Chevrette M.G."/>
            <person name="Carlson C.M."/>
            <person name="Ortega H.E."/>
            <person name="Thomas C."/>
            <person name="Ananiev G.E."/>
            <person name="Barns K.J."/>
            <person name="Book A.J."/>
            <person name="Cagnazzo J."/>
            <person name="Carlos C."/>
            <person name="Flanigan W."/>
            <person name="Grubbs K.J."/>
            <person name="Horn H.A."/>
            <person name="Hoffmann F.M."/>
            <person name="Klassen J.L."/>
            <person name="Knack J.J."/>
            <person name="Lewin G.R."/>
            <person name="McDonald B.R."/>
            <person name="Muller L."/>
            <person name="Melo W.G.P."/>
            <person name="Pinto-Tomas A.A."/>
            <person name="Schmitz A."/>
            <person name="Wendt-Pienkowski E."/>
            <person name="Wildman S."/>
            <person name="Zhao M."/>
            <person name="Zhang F."/>
            <person name="Bugni T.S."/>
            <person name="Andes D.R."/>
            <person name="Pupo M.T."/>
            <person name="Currie C.R."/>
        </authorList>
    </citation>
    <scope>NUCLEOTIDE SEQUENCE [LARGE SCALE GENOMIC DNA]</scope>
    <source>
        <strain evidence="3 4">SID5840</strain>
    </source>
</reference>
<feature type="chain" id="PRO_5029670814" description="DUF3558 domain-containing protein" evidence="2">
    <location>
        <begin position="24"/>
        <end position="205"/>
    </location>
</feature>
<comment type="caution">
    <text evidence="3">The sequence shown here is derived from an EMBL/GenBank/DDBJ whole genome shotgun (WGS) entry which is preliminary data.</text>
</comment>
<feature type="region of interest" description="Disordered" evidence="1">
    <location>
        <begin position="24"/>
        <end position="58"/>
    </location>
</feature>
<evidence type="ECO:0000313" key="4">
    <source>
        <dbReference type="Proteomes" id="UP000467124"/>
    </source>
</evidence>
<evidence type="ECO:0008006" key="5">
    <source>
        <dbReference type="Google" id="ProtNLM"/>
    </source>
</evidence>
<sequence length="205" mass="22018">MPHRPARLLALTAVVTFALTACGGEESVPEEETAPTEEAAVDEEPTTEAEEAPPEFAFPEDCDAAGALDVVRDYQPADVERVNEETIDEGGIRCLFGSHEAQNGVNLVYSEGFTLADMPDIEDNYEVVAESQDRELYLTDRASELGGLLEISDMGEADTGRGALLHLPGGVFVAAMSIGRDDIDQALTEEEMDELLVDAAEALIE</sequence>
<keyword evidence="2" id="KW-0732">Signal</keyword>
<dbReference type="Proteomes" id="UP000467124">
    <property type="component" value="Unassembled WGS sequence"/>
</dbReference>
<proteinExistence type="predicted"/>
<name>A0A7K2IMT9_9ACTN</name>
<organism evidence="3 4">
    <name type="scientific">Nocardiopsis alba</name>
    <dbReference type="NCBI Taxonomy" id="53437"/>
    <lineage>
        <taxon>Bacteria</taxon>
        <taxon>Bacillati</taxon>
        <taxon>Actinomycetota</taxon>
        <taxon>Actinomycetes</taxon>
        <taxon>Streptosporangiales</taxon>
        <taxon>Nocardiopsidaceae</taxon>
        <taxon>Nocardiopsis</taxon>
    </lineage>
</organism>
<feature type="signal peptide" evidence="2">
    <location>
        <begin position="1"/>
        <end position="23"/>
    </location>
</feature>
<dbReference type="RefSeq" id="WP_161110200.1">
    <property type="nucleotide sequence ID" value="NZ_WWHY01000001.1"/>
</dbReference>
<evidence type="ECO:0000256" key="1">
    <source>
        <dbReference type="SAM" id="MobiDB-lite"/>
    </source>
</evidence>